<evidence type="ECO:0000256" key="1">
    <source>
        <dbReference type="SAM" id="MobiDB-lite"/>
    </source>
</evidence>
<dbReference type="EMBL" id="JXJN01002650">
    <property type="status" value="NOT_ANNOTATED_CDS"/>
    <property type="molecule type" value="Genomic_DNA"/>
</dbReference>
<accession>A0A1B0AS18</accession>
<protein>
    <submittedName>
        <fullName evidence="2">Uncharacterized protein</fullName>
    </submittedName>
</protein>
<reference evidence="2" key="2">
    <citation type="submission" date="2020-05" db="UniProtKB">
        <authorList>
            <consortium name="EnsemblMetazoa"/>
        </authorList>
    </citation>
    <scope>IDENTIFICATION</scope>
    <source>
        <strain evidence="2">IAEA</strain>
    </source>
</reference>
<reference evidence="3" key="1">
    <citation type="submission" date="2015-01" db="EMBL/GenBank/DDBJ databases">
        <authorList>
            <person name="Aksoy S."/>
            <person name="Warren W."/>
            <person name="Wilson R.K."/>
        </authorList>
    </citation>
    <scope>NUCLEOTIDE SEQUENCE [LARGE SCALE GENOMIC DNA]</scope>
    <source>
        <strain evidence="3">IAEA</strain>
    </source>
</reference>
<dbReference type="EnsemblMetazoa" id="GPPI006517-RA">
    <property type="protein sequence ID" value="GPPI006517-PA"/>
    <property type="gene ID" value="GPPI006517"/>
</dbReference>
<name>A0A1B0AS18_9MUSC</name>
<organism evidence="2 3">
    <name type="scientific">Glossina palpalis gambiensis</name>
    <dbReference type="NCBI Taxonomy" id="67801"/>
    <lineage>
        <taxon>Eukaryota</taxon>
        <taxon>Metazoa</taxon>
        <taxon>Ecdysozoa</taxon>
        <taxon>Arthropoda</taxon>
        <taxon>Hexapoda</taxon>
        <taxon>Insecta</taxon>
        <taxon>Pterygota</taxon>
        <taxon>Neoptera</taxon>
        <taxon>Endopterygota</taxon>
        <taxon>Diptera</taxon>
        <taxon>Brachycera</taxon>
        <taxon>Muscomorpha</taxon>
        <taxon>Hippoboscoidea</taxon>
        <taxon>Glossinidae</taxon>
        <taxon>Glossina</taxon>
    </lineage>
</organism>
<sequence>MCNLFSKEMLQMRKKDHLAKQIYPASIGNQVLEQVDTIIASDEAKLDEKQQKIQRQQSEAVELTKAMSGVDTENRRTQAT</sequence>
<keyword evidence="3" id="KW-1185">Reference proteome</keyword>
<proteinExistence type="predicted"/>
<evidence type="ECO:0000313" key="2">
    <source>
        <dbReference type="EnsemblMetazoa" id="GPPI006517-PA"/>
    </source>
</evidence>
<dbReference type="Proteomes" id="UP000092460">
    <property type="component" value="Unassembled WGS sequence"/>
</dbReference>
<evidence type="ECO:0000313" key="3">
    <source>
        <dbReference type="Proteomes" id="UP000092460"/>
    </source>
</evidence>
<dbReference type="AlphaFoldDB" id="A0A1B0AS18"/>
<dbReference type="VEuPathDB" id="VectorBase:GPPI006517"/>
<feature type="region of interest" description="Disordered" evidence="1">
    <location>
        <begin position="58"/>
        <end position="80"/>
    </location>
</feature>